<evidence type="ECO:0000313" key="2">
    <source>
        <dbReference type="Proteomes" id="UP001524478"/>
    </source>
</evidence>
<reference evidence="1 2" key="1">
    <citation type="submission" date="2022-06" db="EMBL/GenBank/DDBJ databases">
        <title>Isolation of gut microbiota from human fecal samples.</title>
        <authorList>
            <person name="Pamer E.G."/>
            <person name="Barat B."/>
            <person name="Waligurski E."/>
            <person name="Medina S."/>
            <person name="Paddock L."/>
            <person name="Mostad J."/>
        </authorList>
    </citation>
    <scope>NUCLEOTIDE SEQUENCE [LARGE SCALE GENOMIC DNA]</scope>
    <source>
        <strain evidence="1 2">DFI.7.95</strain>
    </source>
</reference>
<dbReference type="EMBL" id="JANGAC010000040">
    <property type="protein sequence ID" value="MCQ4925851.1"/>
    <property type="molecule type" value="Genomic_DNA"/>
</dbReference>
<evidence type="ECO:0000313" key="1">
    <source>
        <dbReference type="EMBL" id="MCQ4925851.1"/>
    </source>
</evidence>
<gene>
    <name evidence="1" type="ORF">NE686_22350</name>
</gene>
<dbReference type="Gene3D" id="3.40.630.30">
    <property type="match status" value="1"/>
</dbReference>
<proteinExistence type="predicted"/>
<sequence length="218" mass="25806">MGFIETDSEDSDTNHDPTIYLRENSKLSHESNPYTKEIFIDICQEINGAEIIIGELKGHFFNLCKLYDDKQLNNIISLIHQYDEETFDICNSLIKETSCYKMGCENIYHLDRFFIFPQYRGSGVGRHVLDTFEKNIDLFMENNVRYIGLFPDPITDDLEYDSMESMSKEEREKAVKHLKLFYSSLGFVEMKTNPNYMYLDLNHLNLYKRKLSYEVIYQ</sequence>
<name>A0ABT1SH83_9FIRM</name>
<dbReference type="RefSeq" id="WP_256313156.1">
    <property type="nucleotide sequence ID" value="NZ_JANGAC010000040.1"/>
</dbReference>
<accession>A0ABT1SH83</accession>
<keyword evidence="2" id="KW-1185">Reference proteome</keyword>
<organism evidence="1 2">
    <name type="scientific">Tissierella carlieri</name>
    <dbReference type="NCBI Taxonomy" id="689904"/>
    <lineage>
        <taxon>Bacteria</taxon>
        <taxon>Bacillati</taxon>
        <taxon>Bacillota</taxon>
        <taxon>Tissierellia</taxon>
        <taxon>Tissierellales</taxon>
        <taxon>Tissierellaceae</taxon>
        <taxon>Tissierella</taxon>
    </lineage>
</organism>
<dbReference type="Proteomes" id="UP001524478">
    <property type="component" value="Unassembled WGS sequence"/>
</dbReference>
<dbReference type="CDD" id="cd04301">
    <property type="entry name" value="NAT_SF"/>
    <property type="match status" value="1"/>
</dbReference>
<protein>
    <submittedName>
        <fullName evidence="1">GNAT family N-acetyltransferase</fullName>
    </submittedName>
</protein>
<dbReference type="SUPFAM" id="SSF55729">
    <property type="entry name" value="Acyl-CoA N-acyltransferases (Nat)"/>
    <property type="match status" value="1"/>
</dbReference>
<comment type="caution">
    <text evidence="1">The sequence shown here is derived from an EMBL/GenBank/DDBJ whole genome shotgun (WGS) entry which is preliminary data.</text>
</comment>
<dbReference type="InterPro" id="IPR016181">
    <property type="entry name" value="Acyl_CoA_acyltransferase"/>
</dbReference>